<accession>A0ABV4WLV1</accession>
<evidence type="ECO:0000313" key="1">
    <source>
        <dbReference type="EMBL" id="MFB2836063.1"/>
    </source>
</evidence>
<name>A0ABV4WLV1_9CYAN</name>
<dbReference type="Proteomes" id="UP001576780">
    <property type="component" value="Unassembled WGS sequence"/>
</dbReference>
<gene>
    <name evidence="1" type="ORF">ACE1CA_16145</name>
</gene>
<dbReference type="EMBL" id="JBHFNT010000138">
    <property type="protein sequence ID" value="MFB2836063.1"/>
    <property type="molecule type" value="Genomic_DNA"/>
</dbReference>
<comment type="caution">
    <text evidence="1">The sequence shown here is derived from an EMBL/GenBank/DDBJ whole genome shotgun (WGS) entry which is preliminary data.</text>
</comment>
<reference evidence="1 2" key="1">
    <citation type="submission" date="2024-09" db="EMBL/GenBank/DDBJ databases">
        <title>Floridaenema gen nov. (Aerosakkonemataceae, Aerosakkonematales ord. nov., Cyanobacteria) from benthic tropical and subtropical fresh waters, with the description of four new species.</title>
        <authorList>
            <person name="Moretto J.A."/>
            <person name="Berthold D.E."/>
            <person name="Lefler F.W."/>
            <person name="Huang I.-S."/>
            <person name="Laughinghouse H. IV."/>
        </authorList>
    </citation>
    <scope>NUCLEOTIDE SEQUENCE [LARGE SCALE GENOMIC DNA]</scope>
    <source>
        <strain evidence="1 2">BLCC-F167</strain>
    </source>
</reference>
<proteinExistence type="predicted"/>
<organism evidence="1 2">
    <name type="scientific">Floridaenema evergladense BLCC-F167</name>
    <dbReference type="NCBI Taxonomy" id="3153639"/>
    <lineage>
        <taxon>Bacteria</taxon>
        <taxon>Bacillati</taxon>
        <taxon>Cyanobacteriota</taxon>
        <taxon>Cyanophyceae</taxon>
        <taxon>Oscillatoriophycideae</taxon>
        <taxon>Aerosakkonematales</taxon>
        <taxon>Aerosakkonemataceae</taxon>
        <taxon>Floridanema</taxon>
        <taxon>Floridanema evergladense</taxon>
    </lineage>
</organism>
<sequence length="87" mass="10120">MLRSNSSGSYNSLPHHITSGEIHWHYSDYYQETFRCNSFLANLESPLNLGFDVYCGLTENNIPALFKFKDYEFNPVFSTGRSKNRFP</sequence>
<evidence type="ECO:0000313" key="2">
    <source>
        <dbReference type="Proteomes" id="UP001576780"/>
    </source>
</evidence>
<keyword evidence="2" id="KW-1185">Reference proteome</keyword>
<dbReference type="RefSeq" id="WP_413278459.1">
    <property type="nucleotide sequence ID" value="NZ_JBHFNT010000138.1"/>
</dbReference>
<protein>
    <submittedName>
        <fullName evidence="1">Uncharacterized protein</fullName>
    </submittedName>
</protein>